<evidence type="ECO:0000313" key="6">
    <source>
        <dbReference type="Proteomes" id="UP000092993"/>
    </source>
</evidence>
<dbReference type="EMBL" id="LUGG01000004">
    <property type="protein sequence ID" value="OBZ75663.1"/>
    <property type="molecule type" value="Genomic_DNA"/>
</dbReference>
<evidence type="ECO:0000256" key="1">
    <source>
        <dbReference type="ARBA" id="ARBA00011062"/>
    </source>
</evidence>
<evidence type="ECO:0000256" key="2">
    <source>
        <dbReference type="ARBA" id="ARBA00022723"/>
    </source>
</evidence>
<keyword evidence="3" id="KW-0378">Hydrolase</keyword>
<evidence type="ECO:0000313" key="5">
    <source>
        <dbReference type="EMBL" id="OBZ75663.1"/>
    </source>
</evidence>
<comment type="similarity">
    <text evidence="1">Belongs to the SurE nucleotidase family.</text>
</comment>
<dbReference type="AlphaFoldDB" id="A0A1C7MFK5"/>
<protein>
    <submittedName>
        <fullName evidence="5">Acid phosphatase</fullName>
    </submittedName>
</protein>
<dbReference type="OrthoDB" id="4018688at2759"/>
<dbReference type="SUPFAM" id="SSF64167">
    <property type="entry name" value="SurE-like"/>
    <property type="match status" value="1"/>
</dbReference>
<dbReference type="GO" id="GO:0008252">
    <property type="term" value="F:nucleotidase activity"/>
    <property type="evidence" value="ECO:0007669"/>
    <property type="project" value="InterPro"/>
</dbReference>
<dbReference type="InterPro" id="IPR030048">
    <property type="entry name" value="SurE"/>
</dbReference>
<dbReference type="Gene3D" id="3.40.1210.10">
    <property type="entry name" value="Survival protein SurE-like phosphatase/nucleotidase"/>
    <property type="match status" value="1"/>
</dbReference>
<dbReference type="PANTHER" id="PTHR30457:SF0">
    <property type="entry name" value="PHOSPHATASE, PUTATIVE (AFU_ORTHOLOGUE AFUA_4G01070)-RELATED"/>
    <property type="match status" value="1"/>
</dbReference>
<gene>
    <name evidence="5" type="primary">PHO2_0</name>
    <name evidence="5" type="ORF">A0H81_04619</name>
</gene>
<evidence type="ECO:0000259" key="4">
    <source>
        <dbReference type="Pfam" id="PF01975"/>
    </source>
</evidence>
<accession>A0A1C7MFK5</accession>
<dbReference type="InterPro" id="IPR002828">
    <property type="entry name" value="SurE-like_Pase/nucleotidase"/>
</dbReference>
<dbReference type="PANTHER" id="PTHR30457">
    <property type="entry name" value="5'-NUCLEOTIDASE SURE"/>
    <property type="match status" value="1"/>
</dbReference>
<feature type="domain" description="Survival protein SurE-like phosphatase/nucleotidase" evidence="4">
    <location>
        <begin position="66"/>
        <end position="196"/>
    </location>
</feature>
<dbReference type="InterPro" id="IPR036523">
    <property type="entry name" value="SurE-like_sf"/>
</dbReference>
<evidence type="ECO:0000256" key="3">
    <source>
        <dbReference type="ARBA" id="ARBA00022801"/>
    </source>
</evidence>
<name>A0A1C7MFK5_GRIFR</name>
<dbReference type="Proteomes" id="UP000092993">
    <property type="component" value="Unassembled WGS sequence"/>
</dbReference>
<dbReference type="STRING" id="5627.A0A1C7MFK5"/>
<comment type="caution">
    <text evidence="5">The sequence shown here is derived from an EMBL/GenBank/DDBJ whole genome shotgun (WGS) entry which is preliminary data.</text>
</comment>
<keyword evidence="2" id="KW-0479">Metal-binding</keyword>
<sequence>MTPRNKCQQGTLPQYAVQFKHLGFGEHQGNILRFEGRWTRCSLGRTRCGEFGSVPVGAPYFGQDQHNPDLFYFNGTPAATVLFGLDVIVPQHFGSKPVDLVVSGPNEGQNNGPFIFTTSGTIGATYASVERGLPAVAFSAGNSTHRSFTTNTGKKDDPANLAGQVVAKLVIALAKGVNTKQNRLLPLGIGLTVNLPIFGPGNDCTEPPFILTRLTGGATIDKISISSQTGFPTSSDLVAPGLNTPINGIISLPGETPTSAKCETAVSIFSVDYDAPAAIAAPIQAHLLPIIGNGRSLL</sequence>
<dbReference type="Pfam" id="PF01975">
    <property type="entry name" value="SurE"/>
    <property type="match status" value="1"/>
</dbReference>
<reference evidence="5 6" key="1">
    <citation type="submission" date="2016-03" db="EMBL/GenBank/DDBJ databases">
        <title>Whole genome sequencing of Grifola frondosa 9006-11.</title>
        <authorList>
            <person name="Min B."/>
            <person name="Park H."/>
            <person name="Kim J.-G."/>
            <person name="Cho H."/>
            <person name="Oh Y.-L."/>
            <person name="Kong W.-S."/>
            <person name="Choi I.-G."/>
        </authorList>
    </citation>
    <scope>NUCLEOTIDE SEQUENCE [LARGE SCALE GENOMIC DNA]</scope>
    <source>
        <strain evidence="5 6">9006-11</strain>
    </source>
</reference>
<organism evidence="5 6">
    <name type="scientific">Grifola frondosa</name>
    <name type="common">Maitake</name>
    <name type="synonym">Polyporus frondosus</name>
    <dbReference type="NCBI Taxonomy" id="5627"/>
    <lineage>
        <taxon>Eukaryota</taxon>
        <taxon>Fungi</taxon>
        <taxon>Dikarya</taxon>
        <taxon>Basidiomycota</taxon>
        <taxon>Agaricomycotina</taxon>
        <taxon>Agaricomycetes</taxon>
        <taxon>Polyporales</taxon>
        <taxon>Grifolaceae</taxon>
        <taxon>Grifola</taxon>
    </lineage>
</organism>
<keyword evidence="6" id="KW-1185">Reference proteome</keyword>
<proteinExistence type="inferred from homology"/>
<dbReference type="GO" id="GO:0046872">
    <property type="term" value="F:metal ion binding"/>
    <property type="evidence" value="ECO:0007669"/>
    <property type="project" value="UniProtKB-KW"/>
</dbReference>